<dbReference type="Pfam" id="PF08867">
    <property type="entry name" value="FRG"/>
    <property type="match status" value="1"/>
</dbReference>
<name>A0ABY4GDP6_9BACT</name>
<dbReference type="Proteomes" id="UP000830401">
    <property type="component" value="Plasmid unnamed3"/>
</dbReference>
<keyword evidence="2" id="KW-0614">Plasmid</keyword>
<geneLocation type="plasmid" evidence="2 3">
    <name>unnamed3</name>
</geneLocation>
<dbReference type="RefSeq" id="WP_245126788.1">
    <property type="nucleotide sequence ID" value="NZ_CP095064.1"/>
</dbReference>
<evidence type="ECO:0000259" key="1">
    <source>
        <dbReference type="SMART" id="SM00901"/>
    </source>
</evidence>
<dbReference type="InterPro" id="IPR014966">
    <property type="entry name" value="FRG-dom"/>
</dbReference>
<sequence>MAKKALAKHKIETLKDFTEKIEELLPLSEDRILWYRGSGSTDYTLAPSLHRHPSITNNEELLELEGKIIDRFNQRSVPYVSTNFIKEWEILFYIQHFGIPSRLLDWTENPFVALYFALTSAVTKRVKGETVYATDVNVWVLDPVLWNRAVLSDNTYTGGILSLESKHLTAYEPRTSFELMKNDPVCMFGTYNSARIVAQRGVFSVFGKNRKPMETVAIEGGFNPNTLQCFYIEIKDIEPLLTSLISIGITDSVIFPDLSGLATELKRFFKFRV</sequence>
<dbReference type="SMART" id="SM00901">
    <property type="entry name" value="FRG"/>
    <property type="match status" value="1"/>
</dbReference>
<evidence type="ECO:0000313" key="2">
    <source>
        <dbReference type="EMBL" id="UOQ69036.1"/>
    </source>
</evidence>
<dbReference type="EMBL" id="CP095064">
    <property type="protein sequence ID" value="UOQ69036.1"/>
    <property type="molecule type" value="Genomic_DNA"/>
</dbReference>
<gene>
    <name evidence="2" type="ORF">MUN86_26395</name>
</gene>
<proteinExistence type="predicted"/>
<evidence type="ECO:0000313" key="3">
    <source>
        <dbReference type="Proteomes" id="UP000830401"/>
    </source>
</evidence>
<accession>A0ABY4GDP6</accession>
<keyword evidence="3" id="KW-1185">Reference proteome</keyword>
<reference evidence="2" key="1">
    <citation type="submission" date="2022-04" db="EMBL/GenBank/DDBJ databases">
        <title>Hymenobacter sp. isolated from the air.</title>
        <authorList>
            <person name="Won M."/>
            <person name="Lee C.-M."/>
            <person name="Woen H.-Y."/>
            <person name="Kwon S.-W."/>
        </authorList>
    </citation>
    <scope>NUCLEOTIDE SEQUENCE</scope>
    <source>
        <strain evidence="2">5420S-77</strain>
        <plasmid evidence="2">unnamed3</plasmid>
    </source>
</reference>
<organism evidence="2 3">
    <name type="scientific">Hymenobacter volaticus</name>
    <dbReference type="NCBI Taxonomy" id="2932254"/>
    <lineage>
        <taxon>Bacteria</taxon>
        <taxon>Pseudomonadati</taxon>
        <taxon>Bacteroidota</taxon>
        <taxon>Cytophagia</taxon>
        <taxon>Cytophagales</taxon>
        <taxon>Hymenobacteraceae</taxon>
        <taxon>Hymenobacter</taxon>
    </lineage>
</organism>
<protein>
    <submittedName>
        <fullName evidence="2">FRG domain-containing protein</fullName>
    </submittedName>
</protein>
<feature type="domain" description="FRG" evidence="1">
    <location>
        <begin position="29"/>
        <end position="123"/>
    </location>
</feature>